<accession>A0AAU7V836</accession>
<dbReference type="KEGG" id="sapp:SAC06_01010"/>
<evidence type="ECO:0000256" key="5">
    <source>
        <dbReference type="ARBA" id="ARBA00022989"/>
    </source>
</evidence>
<organism evidence="9">
    <name type="scientific">Scrofimicrobium appendicitidis</name>
    <dbReference type="NCBI Taxonomy" id="3079930"/>
    <lineage>
        <taxon>Bacteria</taxon>
        <taxon>Bacillati</taxon>
        <taxon>Actinomycetota</taxon>
        <taxon>Actinomycetes</taxon>
        <taxon>Actinomycetales</taxon>
        <taxon>Actinomycetaceae</taxon>
        <taxon>Scrofimicrobium</taxon>
    </lineage>
</organism>
<feature type="transmembrane region" description="Helical" evidence="8">
    <location>
        <begin position="29"/>
        <end position="51"/>
    </location>
</feature>
<dbReference type="InterPro" id="IPR039428">
    <property type="entry name" value="NUOK/Mnh_C1-like"/>
</dbReference>
<keyword evidence="4 8" id="KW-0812">Transmembrane</keyword>
<dbReference type="NCBIfam" id="NF005929">
    <property type="entry name" value="PRK07946.1"/>
    <property type="match status" value="1"/>
</dbReference>
<evidence type="ECO:0000256" key="8">
    <source>
        <dbReference type="SAM" id="Phobius"/>
    </source>
</evidence>
<dbReference type="PANTHER" id="PTHR34583:SF2">
    <property type="entry name" value="ANTIPORTER SUBUNIT MNHC2-RELATED"/>
    <property type="match status" value="1"/>
</dbReference>
<evidence type="ECO:0000256" key="2">
    <source>
        <dbReference type="ARBA" id="ARBA00010388"/>
    </source>
</evidence>
<evidence type="ECO:0000256" key="4">
    <source>
        <dbReference type="ARBA" id="ARBA00022692"/>
    </source>
</evidence>
<dbReference type="Pfam" id="PF00420">
    <property type="entry name" value="Oxidored_q2"/>
    <property type="match status" value="1"/>
</dbReference>
<dbReference type="EMBL" id="CP138335">
    <property type="protein sequence ID" value="XBW08169.1"/>
    <property type="molecule type" value="Genomic_DNA"/>
</dbReference>
<dbReference type="PANTHER" id="PTHR34583">
    <property type="entry name" value="ANTIPORTER SUBUNIT MNHC2-RELATED"/>
    <property type="match status" value="1"/>
</dbReference>
<reference evidence="9" key="1">
    <citation type="submission" date="2023-11" db="EMBL/GenBank/DDBJ databases">
        <title>Scrofimicrobium hongkongense sp. nov., isolated from a patient with peritonitis.</title>
        <authorList>
            <person name="Lao H.Y."/>
            <person name="Wong A.Y.P."/>
            <person name="Ng T.L."/>
            <person name="Wong R.Y.L."/>
            <person name="Yau M.C.Y."/>
            <person name="Lam J.Y.W."/>
            <person name="Siu G.K.H."/>
        </authorList>
    </citation>
    <scope>NUCLEOTIDE SEQUENCE</scope>
    <source>
        <strain evidence="9">R131</strain>
    </source>
</reference>
<evidence type="ECO:0000256" key="3">
    <source>
        <dbReference type="ARBA" id="ARBA00022475"/>
    </source>
</evidence>
<feature type="region of interest" description="Disordered" evidence="7">
    <location>
        <begin position="117"/>
        <end position="147"/>
    </location>
</feature>
<comment type="similarity">
    <text evidence="2">Belongs to the CPA3 antiporters (TC 2.A.63) subunit C family.</text>
</comment>
<evidence type="ECO:0000313" key="9">
    <source>
        <dbReference type="EMBL" id="XBW08169.1"/>
    </source>
</evidence>
<protein>
    <submittedName>
        <fullName evidence="9">Na(+)/H(+) antiporter subunit C</fullName>
    </submittedName>
</protein>
<gene>
    <name evidence="9" type="ORF">SAC06_01010</name>
</gene>
<comment type="subcellular location">
    <subcellularLocation>
        <location evidence="1">Cell membrane</location>
        <topology evidence="1">Multi-pass membrane protein</topology>
    </subcellularLocation>
</comment>
<keyword evidence="6 8" id="KW-0472">Membrane</keyword>
<dbReference type="GO" id="GO:0005886">
    <property type="term" value="C:plasma membrane"/>
    <property type="evidence" value="ECO:0007669"/>
    <property type="project" value="UniProtKB-SubCell"/>
</dbReference>
<name>A0AAU7V836_9ACTO</name>
<dbReference type="RefSeq" id="WP_350258368.1">
    <property type="nucleotide sequence ID" value="NZ_CP138335.1"/>
</dbReference>
<keyword evidence="3" id="KW-1003">Cell membrane</keyword>
<dbReference type="InterPro" id="IPR050601">
    <property type="entry name" value="CPA3_antiporter_subunitC"/>
</dbReference>
<keyword evidence="5 8" id="KW-1133">Transmembrane helix</keyword>
<evidence type="ECO:0000256" key="7">
    <source>
        <dbReference type="SAM" id="MobiDB-lite"/>
    </source>
</evidence>
<proteinExistence type="inferred from homology"/>
<feature type="compositionally biased region" description="Acidic residues" evidence="7">
    <location>
        <begin position="126"/>
        <end position="136"/>
    </location>
</feature>
<feature type="transmembrane region" description="Helical" evidence="8">
    <location>
        <begin position="71"/>
        <end position="92"/>
    </location>
</feature>
<evidence type="ECO:0000256" key="6">
    <source>
        <dbReference type="ARBA" id="ARBA00023136"/>
    </source>
</evidence>
<evidence type="ECO:0000256" key="1">
    <source>
        <dbReference type="ARBA" id="ARBA00004651"/>
    </source>
</evidence>
<feature type="compositionally biased region" description="Basic and acidic residues" evidence="7">
    <location>
        <begin position="137"/>
        <end position="147"/>
    </location>
</feature>
<sequence length="147" mass="15865">MPSLAMLLLAGALVGTGVYLALERTLTRVFIGLSFITNGVNVLILAMAGPAGLPPLLWGDWGQIADPLPQALILTSIVLSLGTTAFGLALAYRSWRLTGHDEVVDDIEDRRLARLAQRQRRRGEDYGVEGTEDPGVDYDRSSEGSDQ</sequence>
<feature type="transmembrane region" description="Helical" evidence="8">
    <location>
        <begin position="6"/>
        <end position="22"/>
    </location>
</feature>
<dbReference type="Gene3D" id="1.10.287.3510">
    <property type="match status" value="1"/>
</dbReference>
<dbReference type="AlphaFoldDB" id="A0AAU7V836"/>